<dbReference type="EMBL" id="BT145907">
    <property type="protein sequence ID" value="AFK45701.1"/>
    <property type="molecule type" value="mRNA"/>
</dbReference>
<protein>
    <submittedName>
        <fullName evidence="1">Uncharacterized protein</fullName>
    </submittedName>
</protein>
<name>I3SZK9_LOTJA</name>
<organism evidence="1">
    <name type="scientific">Lotus japonicus</name>
    <name type="common">Lotus corniculatus var. japonicus</name>
    <dbReference type="NCBI Taxonomy" id="34305"/>
    <lineage>
        <taxon>Eukaryota</taxon>
        <taxon>Viridiplantae</taxon>
        <taxon>Streptophyta</taxon>
        <taxon>Embryophyta</taxon>
        <taxon>Tracheophyta</taxon>
        <taxon>Spermatophyta</taxon>
        <taxon>Magnoliopsida</taxon>
        <taxon>eudicotyledons</taxon>
        <taxon>Gunneridae</taxon>
        <taxon>Pentapetalae</taxon>
        <taxon>rosids</taxon>
        <taxon>fabids</taxon>
        <taxon>Fabales</taxon>
        <taxon>Fabaceae</taxon>
        <taxon>Papilionoideae</taxon>
        <taxon>50 kb inversion clade</taxon>
        <taxon>NPAAA clade</taxon>
        <taxon>Hologalegina</taxon>
        <taxon>robinioid clade</taxon>
        <taxon>Loteae</taxon>
        <taxon>Lotus</taxon>
    </lineage>
</organism>
<accession>I3SZK9</accession>
<proteinExistence type="evidence at transcript level"/>
<dbReference type="AlphaFoldDB" id="I3SZK9"/>
<evidence type="ECO:0000313" key="1">
    <source>
        <dbReference type="EMBL" id="AFK45701.1"/>
    </source>
</evidence>
<reference evidence="1" key="1">
    <citation type="submission" date="2012-05" db="EMBL/GenBank/DDBJ databases">
        <authorList>
            <person name="Krishnakumar V."/>
            <person name="Cheung F."/>
            <person name="Xiao Y."/>
            <person name="Chan A."/>
            <person name="Moskal W.A."/>
            <person name="Town C.D."/>
        </authorList>
    </citation>
    <scope>NUCLEOTIDE SEQUENCE</scope>
</reference>
<sequence>MPNLSATKTCHIFVTNWLPSSNSSRWFVRS</sequence>